<protein>
    <submittedName>
        <fullName evidence="1">Uncharacterized protein</fullName>
    </submittedName>
</protein>
<dbReference type="AlphaFoldDB" id="A0A645C7D8"/>
<comment type="caution">
    <text evidence="1">The sequence shown here is derived from an EMBL/GenBank/DDBJ whole genome shotgun (WGS) entry which is preliminary data.</text>
</comment>
<gene>
    <name evidence="1" type="ORF">SDC9_120594</name>
</gene>
<proteinExistence type="predicted"/>
<sequence>MQERAFYEKNRLAFRPALIFTDRLFPFGIGAPCGSACHPQCAGHHDGHRAGRPFELLYRQRVLQGGIFRRAGTGLLY</sequence>
<name>A0A645C7D8_9ZZZZ</name>
<organism evidence="1">
    <name type="scientific">bioreactor metagenome</name>
    <dbReference type="NCBI Taxonomy" id="1076179"/>
    <lineage>
        <taxon>unclassified sequences</taxon>
        <taxon>metagenomes</taxon>
        <taxon>ecological metagenomes</taxon>
    </lineage>
</organism>
<reference evidence="1" key="1">
    <citation type="submission" date="2019-08" db="EMBL/GenBank/DDBJ databases">
        <authorList>
            <person name="Kucharzyk K."/>
            <person name="Murdoch R.W."/>
            <person name="Higgins S."/>
            <person name="Loffler F."/>
        </authorList>
    </citation>
    <scope>NUCLEOTIDE SEQUENCE</scope>
</reference>
<dbReference type="EMBL" id="VSSQ01025470">
    <property type="protein sequence ID" value="MPM73612.1"/>
    <property type="molecule type" value="Genomic_DNA"/>
</dbReference>
<evidence type="ECO:0000313" key="1">
    <source>
        <dbReference type="EMBL" id="MPM73612.1"/>
    </source>
</evidence>
<accession>A0A645C7D8</accession>